<dbReference type="GO" id="GO:0005737">
    <property type="term" value="C:cytoplasm"/>
    <property type="evidence" value="ECO:0007669"/>
    <property type="project" value="UniProtKB-SubCell"/>
</dbReference>
<dbReference type="PROSITE" id="PS51883">
    <property type="entry name" value="OBG"/>
    <property type="match status" value="1"/>
</dbReference>
<protein>
    <recommendedName>
        <fullName evidence="8">GTPase Obg</fullName>
        <ecNumber evidence="8">3.6.5.-</ecNumber>
    </recommendedName>
    <alternativeName>
        <fullName evidence="8">GTP-binding protein Obg</fullName>
    </alternativeName>
</protein>
<dbReference type="NCBIfam" id="NF008955">
    <property type="entry name" value="PRK12297.1"/>
    <property type="match status" value="1"/>
</dbReference>
<dbReference type="EC" id="3.6.5.-" evidence="8"/>
<evidence type="ECO:0000256" key="7">
    <source>
        <dbReference type="ARBA" id="ARBA00023134"/>
    </source>
</evidence>
<reference evidence="12 13" key="1">
    <citation type="submission" date="2020-08" db="EMBL/GenBank/DDBJ databases">
        <title>Acidobacteriota in marine sediments use diverse sulfur dissimilation pathways.</title>
        <authorList>
            <person name="Wasmund K."/>
        </authorList>
    </citation>
    <scope>NUCLEOTIDE SEQUENCE [LARGE SCALE GENOMIC DNA]</scope>
    <source>
        <strain evidence="12">MAG AM4</strain>
    </source>
</reference>
<comment type="subunit">
    <text evidence="8">Monomer.</text>
</comment>
<keyword evidence="2 8" id="KW-0963">Cytoplasm</keyword>
<gene>
    <name evidence="12" type="primary">obgE</name>
    <name evidence="8" type="synonym">obg</name>
    <name evidence="12" type="ORF">IFK94_05010</name>
</gene>
<evidence type="ECO:0000313" key="12">
    <source>
        <dbReference type="EMBL" id="MBD3867469.1"/>
    </source>
</evidence>
<name>A0A8J7CDZ4_9BACT</name>
<evidence type="ECO:0000256" key="6">
    <source>
        <dbReference type="ARBA" id="ARBA00022842"/>
    </source>
</evidence>
<dbReference type="InterPro" id="IPR006073">
    <property type="entry name" value="GTP-bd"/>
</dbReference>
<dbReference type="InterPro" id="IPR014100">
    <property type="entry name" value="GTP-bd_Obg/CgtA"/>
</dbReference>
<keyword evidence="6 8" id="KW-0460">Magnesium</keyword>
<feature type="binding site" evidence="8">
    <location>
        <begin position="281"/>
        <end position="284"/>
    </location>
    <ligand>
        <name>GTP</name>
        <dbReference type="ChEBI" id="CHEBI:37565"/>
    </ligand>
</feature>
<dbReference type="Gene3D" id="3.40.50.300">
    <property type="entry name" value="P-loop containing nucleotide triphosphate hydrolases"/>
    <property type="match status" value="1"/>
</dbReference>
<dbReference type="FunFam" id="2.70.210.12:FF:000001">
    <property type="entry name" value="GTPase Obg"/>
    <property type="match status" value="1"/>
</dbReference>
<dbReference type="InterPro" id="IPR036726">
    <property type="entry name" value="GTP1_OBG_dom_sf"/>
</dbReference>
<keyword evidence="7 8" id="KW-0342">GTP-binding</keyword>
<feature type="domain" description="Obg" evidence="11">
    <location>
        <begin position="1"/>
        <end position="158"/>
    </location>
</feature>
<feature type="domain" description="OBG-type G" evidence="10">
    <location>
        <begin position="159"/>
        <end position="329"/>
    </location>
</feature>
<dbReference type="InterPro" id="IPR045086">
    <property type="entry name" value="OBG_GTPase"/>
</dbReference>
<dbReference type="SUPFAM" id="SSF52540">
    <property type="entry name" value="P-loop containing nucleoside triphosphate hydrolases"/>
    <property type="match status" value="1"/>
</dbReference>
<dbReference type="NCBIfam" id="NF008954">
    <property type="entry name" value="PRK12296.1"/>
    <property type="match status" value="1"/>
</dbReference>
<dbReference type="GO" id="GO:0042254">
    <property type="term" value="P:ribosome biogenesis"/>
    <property type="evidence" value="ECO:0007669"/>
    <property type="project" value="UniProtKB-UniRule"/>
</dbReference>
<comment type="caution">
    <text evidence="12">The sequence shown here is derived from an EMBL/GenBank/DDBJ whole genome shotgun (WGS) entry which is preliminary data.</text>
</comment>
<keyword evidence="3 8" id="KW-0479">Metal-binding</keyword>
<dbReference type="Gene3D" id="2.70.210.12">
    <property type="entry name" value="GTP1/OBG domain"/>
    <property type="match status" value="1"/>
</dbReference>
<feature type="region of interest" description="Disordered" evidence="9">
    <location>
        <begin position="115"/>
        <end position="143"/>
    </location>
</feature>
<dbReference type="PANTHER" id="PTHR11702:SF31">
    <property type="entry name" value="MITOCHONDRIAL RIBOSOME-ASSOCIATED GTPASE 2"/>
    <property type="match status" value="1"/>
</dbReference>
<dbReference type="PANTHER" id="PTHR11702">
    <property type="entry name" value="DEVELOPMENTALLY REGULATED GTP-BINDING PROTEIN-RELATED"/>
    <property type="match status" value="1"/>
</dbReference>
<evidence type="ECO:0000259" key="11">
    <source>
        <dbReference type="PROSITE" id="PS51883"/>
    </source>
</evidence>
<evidence type="ECO:0000256" key="4">
    <source>
        <dbReference type="ARBA" id="ARBA00022741"/>
    </source>
</evidence>
<feature type="binding site" evidence="8">
    <location>
        <position position="172"/>
    </location>
    <ligand>
        <name>Mg(2+)</name>
        <dbReference type="ChEBI" id="CHEBI:18420"/>
    </ligand>
</feature>
<evidence type="ECO:0000256" key="5">
    <source>
        <dbReference type="ARBA" id="ARBA00022801"/>
    </source>
</evidence>
<organism evidence="12 13">
    <name type="scientific">Candidatus Polarisedimenticola svalbardensis</name>
    <dbReference type="NCBI Taxonomy" id="2886004"/>
    <lineage>
        <taxon>Bacteria</taxon>
        <taxon>Pseudomonadati</taxon>
        <taxon>Acidobacteriota</taxon>
        <taxon>Candidatus Polarisedimenticolia</taxon>
        <taxon>Candidatus Polarisedimenticolales</taxon>
        <taxon>Candidatus Polarisedimenticolaceae</taxon>
        <taxon>Candidatus Polarisedimenticola</taxon>
    </lineage>
</organism>
<dbReference type="PRINTS" id="PR00326">
    <property type="entry name" value="GTP1OBG"/>
</dbReference>
<comment type="subcellular location">
    <subcellularLocation>
        <location evidence="8">Cytoplasm</location>
    </subcellularLocation>
</comment>
<dbReference type="EMBL" id="JACXWD010000010">
    <property type="protein sequence ID" value="MBD3867469.1"/>
    <property type="molecule type" value="Genomic_DNA"/>
</dbReference>
<dbReference type="SUPFAM" id="SSF82051">
    <property type="entry name" value="Obg GTP-binding protein N-terminal domain"/>
    <property type="match status" value="1"/>
</dbReference>
<dbReference type="GO" id="GO:0003924">
    <property type="term" value="F:GTPase activity"/>
    <property type="evidence" value="ECO:0007669"/>
    <property type="project" value="UniProtKB-UniRule"/>
</dbReference>
<dbReference type="PROSITE" id="PS51710">
    <property type="entry name" value="G_OBG"/>
    <property type="match status" value="1"/>
</dbReference>
<evidence type="ECO:0000256" key="3">
    <source>
        <dbReference type="ARBA" id="ARBA00022723"/>
    </source>
</evidence>
<evidence type="ECO:0000259" key="10">
    <source>
        <dbReference type="PROSITE" id="PS51710"/>
    </source>
</evidence>
<dbReference type="Pfam" id="PF01018">
    <property type="entry name" value="GTP1_OBG"/>
    <property type="match status" value="1"/>
</dbReference>
<comment type="function">
    <text evidence="8">An essential GTPase which binds GTP, GDP and possibly (p)ppGpp with moderate affinity, with high nucleotide exchange rates and a fairly low GTP hydrolysis rate. Plays a role in control of the cell cycle, stress response, ribosome biogenesis and in those bacteria that undergo differentiation, in morphogenesis control.</text>
</comment>
<keyword evidence="5 8" id="KW-0378">Hydrolase</keyword>
<evidence type="ECO:0000313" key="13">
    <source>
        <dbReference type="Proteomes" id="UP000648239"/>
    </source>
</evidence>
<dbReference type="AlphaFoldDB" id="A0A8J7CDZ4"/>
<keyword evidence="4 8" id="KW-0547">Nucleotide-binding</keyword>
<dbReference type="GO" id="GO:0043022">
    <property type="term" value="F:ribosome binding"/>
    <property type="evidence" value="ECO:0007669"/>
    <property type="project" value="UniProtKB-ARBA"/>
</dbReference>
<feature type="binding site" evidence="8">
    <location>
        <begin position="212"/>
        <end position="215"/>
    </location>
    <ligand>
        <name>GTP</name>
        <dbReference type="ChEBI" id="CHEBI:37565"/>
    </ligand>
</feature>
<dbReference type="InterPro" id="IPR006074">
    <property type="entry name" value="GTP1-OBG_CS"/>
</dbReference>
<dbReference type="InterPro" id="IPR027417">
    <property type="entry name" value="P-loop_NTPase"/>
</dbReference>
<proteinExistence type="inferred from homology"/>
<dbReference type="NCBIfam" id="TIGR02729">
    <property type="entry name" value="Obg_CgtA"/>
    <property type="match status" value="1"/>
</dbReference>
<dbReference type="GO" id="GO:0005525">
    <property type="term" value="F:GTP binding"/>
    <property type="evidence" value="ECO:0007669"/>
    <property type="project" value="UniProtKB-UniRule"/>
</dbReference>
<dbReference type="GO" id="GO:0000287">
    <property type="term" value="F:magnesium ion binding"/>
    <property type="evidence" value="ECO:0007669"/>
    <property type="project" value="InterPro"/>
</dbReference>
<dbReference type="PIRSF" id="PIRSF002401">
    <property type="entry name" value="GTP_bd_Obg/CgtA"/>
    <property type="match status" value="1"/>
</dbReference>
<dbReference type="InterPro" id="IPR031167">
    <property type="entry name" value="G_OBG"/>
</dbReference>
<feature type="binding site" evidence="8">
    <location>
        <position position="192"/>
    </location>
    <ligand>
        <name>Mg(2+)</name>
        <dbReference type="ChEBI" id="CHEBI:18420"/>
    </ligand>
</feature>
<evidence type="ECO:0000256" key="8">
    <source>
        <dbReference type="HAMAP-Rule" id="MF_01454"/>
    </source>
</evidence>
<dbReference type="NCBIfam" id="NF008956">
    <property type="entry name" value="PRK12299.1"/>
    <property type="match status" value="1"/>
</dbReference>
<dbReference type="PROSITE" id="PS00905">
    <property type="entry name" value="GTP1_OBG"/>
    <property type="match status" value="1"/>
</dbReference>
<sequence>MFIDEAKITVEGGKGGNGCLSFRREKFVPRGGPDGGDGGHGGSVVFVAVVELNTLQNFRFNPLLRADCGKHGSGANKTGRSAQDREVRVPAGTLVLDEERVLLLADLAKPGDRFTAASGGRGGKGNARFASSTNRAPTRHDPGFEGEKRILNLELKLLADVGLIGFPNAGKSTLISRVSAARPKIADYPFTTLIPNLGVVDRGDYSSFVMADIPGLIEGAHEGAGLGHQFLRHVERCKVLLHLVDPTAPERDPLEDIQAINRELKRHSAVLAEKPQILVLTKSDALQDQTIVDTVKAWAENTDTLLLVISSVSGDGLKRLVQATGDALDRLSDENEKG</sequence>
<feature type="binding site" evidence="8">
    <location>
        <begin position="190"/>
        <end position="194"/>
    </location>
    <ligand>
        <name>GTP</name>
        <dbReference type="ChEBI" id="CHEBI:37565"/>
    </ligand>
</feature>
<evidence type="ECO:0000256" key="1">
    <source>
        <dbReference type="ARBA" id="ARBA00007699"/>
    </source>
</evidence>
<comment type="cofactor">
    <cofactor evidence="8">
        <name>Mg(2+)</name>
        <dbReference type="ChEBI" id="CHEBI:18420"/>
    </cofactor>
</comment>
<dbReference type="InterPro" id="IPR006169">
    <property type="entry name" value="GTP1_OBG_dom"/>
</dbReference>
<feature type="binding site" evidence="8">
    <location>
        <begin position="165"/>
        <end position="172"/>
    </location>
    <ligand>
        <name>GTP</name>
        <dbReference type="ChEBI" id="CHEBI:37565"/>
    </ligand>
</feature>
<comment type="similarity">
    <text evidence="1 8">Belongs to the TRAFAC class OBG-HflX-like GTPase superfamily. OBG GTPase family.</text>
</comment>
<evidence type="ECO:0000256" key="9">
    <source>
        <dbReference type="SAM" id="MobiDB-lite"/>
    </source>
</evidence>
<dbReference type="Pfam" id="PF01926">
    <property type="entry name" value="MMR_HSR1"/>
    <property type="match status" value="1"/>
</dbReference>
<dbReference type="Proteomes" id="UP000648239">
    <property type="component" value="Unassembled WGS sequence"/>
</dbReference>
<dbReference type="CDD" id="cd01898">
    <property type="entry name" value="Obg"/>
    <property type="match status" value="1"/>
</dbReference>
<feature type="binding site" evidence="8">
    <location>
        <begin position="310"/>
        <end position="312"/>
    </location>
    <ligand>
        <name>GTP</name>
        <dbReference type="ChEBI" id="CHEBI:37565"/>
    </ligand>
</feature>
<evidence type="ECO:0000256" key="2">
    <source>
        <dbReference type="ARBA" id="ARBA00022490"/>
    </source>
</evidence>
<accession>A0A8J7CDZ4</accession>
<dbReference type="HAMAP" id="MF_01454">
    <property type="entry name" value="GTPase_Obg"/>
    <property type="match status" value="1"/>
</dbReference>